<evidence type="ECO:0000256" key="1">
    <source>
        <dbReference type="ARBA" id="ARBA00001947"/>
    </source>
</evidence>
<proteinExistence type="inferred from homology"/>
<accession>A0A239I5Q7</accession>
<keyword evidence="8" id="KW-0862">Zinc</keyword>
<evidence type="ECO:0000256" key="15">
    <source>
        <dbReference type="SAM" id="MobiDB-lite"/>
    </source>
</evidence>
<keyword evidence="4" id="KW-0645">Protease</keyword>
<sequence length="1046" mass="111890">MKRARWAILAITALVLGMIAAPPAAAVPSPPGGNDGVHVYTGELTSQQMDTLLKSGVDREEMRLGKSADGKKVVVEAILGAAQAEELRRAGLGLKEQPLAADKDKRVAAKGDGVYKPYSGPGGIREQIVKAANGKPGIAKVVDIGTTVNGQPLTAIKVTKDARQLRDGTRKAVLYMAAQHAREWITPEMTRRLLLHFLNGYGTNPEITQLVNTTELWFIPVSNPDGYDHTFTEDNRLWRKNLRDNNGDGQITSGDGVDLNRNFEYKWGYDNEGSSDNPASETYRGASPQSEPETRAVDNLAKKVKFTYLLNYHSAAQLLLYGVGWQQATPSPDDLIFEALLGDDATPAVPGYDPDISAELYTTNGETDGHMSKKYGALAITPEMGTCESAVASVPDDEWTQTDCAGGSGFTFPDSEALIQAEFAKNVPLAIDLAKSVKTPDSPVSPVGRTVPDFKPDTFTVSYGDPQPVAVVARRSLSTKQMRFRINGGPVRLRGLTEWKGGERYGDENNEYFAEYRAKVEGARPGDRVEVWFAGFKTGTGTVESKHFTYKLEKKSNAKVLVVANEDYTGFNPDYPASVTAPKYAAQYRQALQSAGYSSETWDVDAQGVPHHLGVLSHFKAVAWYLGDDRLAMDAQDVVTQTPFGPLPDMDVKRSQQDLTIAVRDYLNEGGKLLHTGETAAYYGFFGTSLGGIYYGLDGAPDADCVITSQDGFFEECLILADDFAQYYLGVNGRNPRGGPTGFTGTGTGLNGASGTFGGPATVANPLDEAGSLQVTSDTLPPARFPQFKSSASATYVGGNGPFDPVEGNWYVAGEHTDDAYMRLTRTVDLAAVPAAQQPKLEFQLSYDTEEGYDNVIVEAHTAGQDNWTTLPDLNGGTGTTVPAECEAGFLLEEHPWLLRYLTPGATCAATGTSGSWNSFTGDSGGWRQVAFDLSAYAGQRVEVSISYVTDPGTGGVGAFVDDTRVTTTGGTLGAEGFESGLGVWAIPGPPTGSPAGAGDFARAQADKTAAVSTKDSVFLGFGLEQVASAAERAATIKKIMKHLIG</sequence>
<dbReference type="GO" id="GO:0006508">
    <property type="term" value="P:proteolysis"/>
    <property type="evidence" value="ECO:0007669"/>
    <property type="project" value="UniProtKB-KW"/>
</dbReference>
<name>A0A239I5Q7_9ACTN</name>
<feature type="active site" description="Proton donor/acceptor" evidence="14">
    <location>
        <position position="383"/>
    </location>
</feature>
<evidence type="ECO:0000313" key="19">
    <source>
        <dbReference type="Proteomes" id="UP000198282"/>
    </source>
</evidence>
<evidence type="ECO:0000256" key="12">
    <source>
        <dbReference type="ARBA" id="ARBA00066554"/>
    </source>
</evidence>
<keyword evidence="9" id="KW-0482">Metalloprotease</keyword>
<feature type="signal peptide" evidence="16">
    <location>
        <begin position="1"/>
        <end position="26"/>
    </location>
</feature>
<feature type="chain" id="PRO_5012918467" description="Zinc carboxypeptidase" evidence="16">
    <location>
        <begin position="27"/>
        <end position="1046"/>
    </location>
</feature>
<keyword evidence="5" id="KW-0479">Metal-binding</keyword>
<dbReference type="EMBL" id="FZOD01000018">
    <property type="protein sequence ID" value="SNS88628.1"/>
    <property type="molecule type" value="Genomic_DNA"/>
</dbReference>
<dbReference type="AlphaFoldDB" id="A0A239I5Q7"/>
<dbReference type="PROSITE" id="PS00132">
    <property type="entry name" value="CARBOXYPEPT_ZN_1"/>
    <property type="match status" value="1"/>
</dbReference>
<dbReference type="EC" id="3.4.17.18" evidence="12"/>
<evidence type="ECO:0000256" key="11">
    <source>
        <dbReference type="ARBA" id="ARBA00055464"/>
    </source>
</evidence>
<dbReference type="PANTHER" id="PTHR11705:SF143">
    <property type="entry name" value="SLL0236 PROTEIN"/>
    <property type="match status" value="1"/>
</dbReference>
<dbReference type="PANTHER" id="PTHR11705">
    <property type="entry name" value="PROTEASE FAMILY M14 CARBOXYPEPTIDASE A,B"/>
    <property type="match status" value="1"/>
</dbReference>
<feature type="domain" description="Peptidase M14" evidence="17">
    <location>
        <begin position="116"/>
        <end position="413"/>
    </location>
</feature>
<dbReference type="GO" id="GO:0004181">
    <property type="term" value="F:metallocarboxypeptidase activity"/>
    <property type="evidence" value="ECO:0007669"/>
    <property type="project" value="InterPro"/>
</dbReference>
<dbReference type="OrthoDB" id="5240362at2"/>
<evidence type="ECO:0000256" key="8">
    <source>
        <dbReference type="ARBA" id="ARBA00022833"/>
    </source>
</evidence>
<organism evidence="18 19">
    <name type="scientific">Streptosporangium subroseum</name>
    <dbReference type="NCBI Taxonomy" id="106412"/>
    <lineage>
        <taxon>Bacteria</taxon>
        <taxon>Bacillati</taxon>
        <taxon>Actinomycetota</taxon>
        <taxon>Actinomycetes</taxon>
        <taxon>Streptosporangiales</taxon>
        <taxon>Streptosporangiaceae</taxon>
        <taxon>Streptosporangium</taxon>
    </lineage>
</organism>
<keyword evidence="3" id="KW-0121">Carboxypeptidase</keyword>
<dbReference type="InterPro" id="IPR057246">
    <property type="entry name" value="CARBOXYPEPT_ZN_1"/>
</dbReference>
<dbReference type="InterPro" id="IPR000834">
    <property type="entry name" value="Peptidase_M14"/>
</dbReference>
<comment type="function">
    <text evidence="11">Carboxypeptidase that possesses the specificities of both mammalian Cpase A and B. Thus shows broad substrate specificity, being able to cleave Cbz-Gly-Leu, Cbz-Gly-Val, Cbz-Gly-Phe, Cbz-Gly-Lys and Bz-Gly-Arg in vitro.</text>
</comment>
<evidence type="ECO:0000256" key="4">
    <source>
        <dbReference type="ARBA" id="ARBA00022670"/>
    </source>
</evidence>
<gene>
    <name evidence="18" type="ORF">SAMN05216276_1018124</name>
</gene>
<keyword evidence="7" id="KW-0378">Hydrolase</keyword>
<dbReference type="Gene3D" id="3.40.630.10">
    <property type="entry name" value="Zn peptidases"/>
    <property type="match status" value="1"/>
</dbReference>
<dbReference type="Proteomes" id="UP000198282">
    <property type="component" value="Unassembled WGS sequence"/>
</dbReference>
<dbReference type="CDD" id="cd03859">
    <property type="entry name" value="M14_CPT"/>
    <property type="match status" value="1"/>
</dbReference>
<evidence type="ECO:0000256" key="6">
    <source>
        <dbReference type="ARBA" id="ARBA00022729"/>
    </source>
</evidence>
<dbReference type="SMART" id="SM00631">
    <property type="entry name" value="Zn_pept"/>
    <property type="match status" value="1"/>
</dbReference>
<dbReference type="Pfam" id="PF20773">
    <property type="entry name" value="InhA-like_MAM"/>
    <property type="match status" value="1"/>
</dbReference>
<evidence type="ECO:0000256" key="14">
    <source>
        <dbReference type="PROSITE-ProRule" id="PRU01379"/>
    </source>
</evidence>
<evidence type="ECO:0000256" key="7">
    <source>
        <dbReference type="ARBA" id="ARBA00022801"/>
    </source>
</evidence>
<evidence type="ECO:0000256" key="2">
    <source>
        <dbReference type="ARBA" id="ARBA00005988"/>
    </source>
</evidence>
<dbReference type="FunFam" id="3.40.630.10:FF:000084">
    <property type="entry name" value="Carboxypeptidase B2"/>
    <property type="match status" value="1"/>
</dbReference>
<evidence type="ECO:0000256" key="10">
    <source>
        <dbReference type="ARBA" id="ARBA00050859"/>
    </source>
</evidence>
<dbReference type="Pfam" id="PF00246">
    <property type="entry name" value="Peptidase_M14"/>
    <property type="match status" value="1"/>
</dbReference>
<dbReference type="PROSITE" id="PS52035">
    <property type="entry name" value="PEPTIDASE_M14"/>
    <property type="match status" value="1"/>
</dbReference>
<evidence type="ECO:0000256" key="3">
    <source>
        <dbReference type="ARBA" id="ARBA00022645"/>
    </source>
</evidence>
<keyword evidence="6 16" id="KW-0732">Signal</keyword>
<evidence type="ECO:0000256" key="13">
    <source>
        <dbReference type="ARBA" id="ARBA00074273"/>
    </source>
</evidence>
<comment type="similarity">
    <text evidence="2 14">Belongs to the peptidase M14 family.</text>
</comment>
<dbReference type="GO" id="GO:0005615">
    <property type="term" value="C:extracellular space"/>
    <property type="evidence" value="ECO:0007669"/>
    <property type="project" value="TreeGrafter"/>
</dbReference>
<comment type="cofactor">
    <cofactor evidence="1">
        <name>Zn(2+)</name>
        <dbReference type="ChEBI" id="CHEBI:29105"/>
    </cofactor>
</comment>
<feature type="region of interest" description="Disordered" evidence="15">
    <location>
        <begin position="270"/>
        <end position="295"/>
    </location>
</feature>
<evidence type="ECO:0000259" key="17">
    <source>
        <dbReference type="PROSITE" id="PS52035"/>
    </source>
</evidence>
<evidence type="ECO:0000256" key="5">
    <source>
        <dbReference type="ARBA" id="ARBA00022723"/>
    </source>
</evidence>
<evidence type="ECO:0000313" key="18">
    <source>
        <dbReference type="EMBL" id="SNS88628.1"/>
    </source>
</evidence>
<dbReference type="InterPro" id="IPR033810">
    <property type="entry name" value="Carboxypeptidase_T"/>
</dbReference>
<reference evidence="18 19" key="1">
    <citation type="submission" date="2017-06" db="EMBL/GenBank/DDBJ databases">
        <authorList>
            <person name="Kim H.J."/>
            <person name="Triplett B.A."/>
        </authorList>
    </citation>
    <scope>NUCLEOTIDE SEQUENCE [LARGE SCALE GENOMIC DNA]</scope>
    <source>
        <strain evidence="18 19">CGMCC 4.2132</strain>
    </source>
</reference>
<dbReference type="PRINTS" id="PR00765">
    <property type="entry name" value="CRBOXYPTASEA"/>
</dbReference>
<comment type="catalytic activity">
    <reaction evidence="10">
        <text>Releases a C-terminal residue, which may be hydrophobic or positively charged.</text>
        <dbReference type="EC" id="3.4.17.18"/>
    </reaction>
</comment>
<evidence type="ECO:0000256" key="9">
    <source>
        <dbReference type="ARBA" id="ARBA00023049"/>
    </source>
</evidence>
<protein>
    <recommendedName>
        <fullName evidence="13">Zinc carboxypeptidase</fullName>
        <ecNumber evidence="12">3.4.17.18</ecNumber>
    </recommendedName>
</protein>
<keyword evidence="19" id="KW-1185">Reference proteome</keyword>
<dbReference type="SUPFAM" id="SSF53187">
    <property type="entry name" value="Zn-dependent exopeptidases"/>
    <property type="match status" value="1"/>
</dbReference>
<dbReference type="GO" id="GO:0008270">
    <property type="term" value="F:zinc ion binding"/>
    <property type="evidence" value="ECO:0007669"/>
    <property type="project" value="InterPro"/>
</dbReference>
<evidence type="ECO:0000256" key="16">
    <source>
        <dbReference type="SAM" id="SignalP"/>
    </source>
</evidence>